<keyword evidence="12" id="KW-1185">Reference proteome</keyword>
<feature type="domain" description="RING-type" evidence="10">
    <location>
        <begin position="338"/>
        <end position="383"/>
    </location>
</feature>
<dbReference type="PANTHER" id="PTHR22937">
    <property type="entry name" value="E3 UBIQUITIN-PROTEIN LIGASE RNF165"/>
    <property type="match status" value="1"/>
</dbReference>
<keyword evidence="5 8" id="KW-0863">Zinc-finger</keyword>
<dbReference type="SMART" id="SM00744">
    <property type="entry name" value="RINGv"/>
    <property type="match status" value="1"/>
</dbReference>
<evidence type="ECO:0000313" key="11">
    <source>
        <dbReference type="EMBL" id="CAK9015036.1"/>
    </source>
</evidence>
<keyword evidence="7" id="KW-0862">Zinc</keyword>
<proteinExistence type="predicted"/>
<keyword evidence="3" id="KW-0808">Transferase</keyword>
<comment type="catalytic activity">
    <reaction evidence="1">
        <text>S-ubiquitinyl-[E2 ubiquitin-conjugating enzyme]-L-cysteine + [acceptor protein]-L-lysine = [E2 ubiquitin-conjugating enzyme]-L-cysteine + N(6)-ubiquitinyl-[acceptor protein]-L-lysine.</text>
        <dbReference type="EC" id="2.3.2.27"/>
    </reaction>
</comment>
<comment type="caution">
    <text evidence="11">The sequence shown here is derived from an EMBL/GenBank/DDBJ whole genome shotgun (WGS) entry which is preliminary data.</text>
</comment>
<name>A0ABP0JL92_9DINO</name>
<evidence type="ECO:0000256" key="5">
    <source>
        <dbReference type="ARBA" id="ARBA00022771"/>
    </source>
</evidence>
<feature type="region of interest" description="Disordered" evidence="9">
    <location>
        <begin position="86"/>
        <end position="121"/>
    </location>
</feature>
<gene>
    <name evidence="11" type="ORF">CCMP2556_LOCUS11946</name>
</gene>
<dbReference type="SUPFAM" id="SSF54236">
    <property type="entry name" value="Ubiquitin-like"/>
    <property type="match status" value="1"/>
</dbReference>
<dbReference type="PROSITE" id="PS50089">
    <property type="entry name" value="ZF_RING_2"/>
    <property type="match status" value="1"/>
</dbReference>
<dbReference type="CDD" id="cd16454">
    <property type="entry name" value="RING-H2_PA-TM-RING"/>
    <property type="match status" value="1"/>
</dbReference>
<keyword evidence="4" id="KW-0479">Metal-binding</keyword>
<dbReference type="InterPro" id="IPR045191">
    <property type="entry name" value="MBR1/2-like"/>
</dbReference>
<dbReference type="EMBL" id="CAXAMN010005692">
    <property type="protein sequence ID" value="CAK9015036.1"/>
    <property type="molecule type" value="Genomic_DNA"/>
</dbReference>
<keyword evidence="6" id="KW-0833">Ubl conjugation pathway</keyword>
<evidence type="ECO:0000259" key="10">
    <source>
        <dbReference type="PROSITE" id="PS50089"/>
    </source>
</evidence>
<evidence type="ECO:0000256" key="3">
    <source>
        <dbReference type="ARBA" id="ARBA00022679"/>
    </source>
</evidence>
<organism evidence="11 12">
    <name type="scientific">Durusdinium trenchii</name>
    <dbReference type="NCBI Taxonomy" id="1381693"/>
    <lineage>
        <taxon>Eukaryota</taxon>
        <taxon>Sar</taxon>
        <taxon>Alveolata</taxon>
        <taxon>Dinophyceae</taxon>
        <taxon>Suessiales</taxon>
        <taxon>Symbiodiniaceae</taxon>
        <taxon>Durusdinium</taxon>
    </lineage>
</organism>
<evidence type="ECO:0000256" key="7">
    <source>
        <dbReference type="ARBA" id="ARBA00022833"/>
    </source>
</evidence>
<dbReference type="InterPro" id="IPR013083">
    <property type="entry name" value="Znf_RING/FYVE/PHD"/>
</dbReference>
<dbReference type="InterPro" id="IPR001841">
    <property type="entry name" value="Znf_RING"/>
</dbReference>
<dbReference type="Gene3D" id="3.30.40.10">
    <property type="entry name" value="Zinc/RING finger domain, C3HC4 (zinc finger)"/>
    <property type="match status" value="1"/>
</dbReference>
<protein>
    <recommendedName>
        <fullName evidence="2">RING-type E3 ubiquitin transferase</fullName>
        <ecNumber evidence="2">2.3.2.27</ecNumber>
    </recommendedName>
</protein>
<dbReference type="CDD" id="cd17039">
    <property type="entry name" value="Ubl_ubiquitin_like"/>
    <property type="match status" value="1"/>
</dbReference>
<feature type="compositionally biased region" description="Low complexity" evidence="9">
    <location>
        <begin position="92"/>
        <end position="115"/>
    </location>
</feature>
<dbReference type="SUPFAM" id="SSF57850">
    <property type="entry name" value="RING/U-box"/>
    <property type="match status" value="1"/>
</dbReference>
<evidence type="ECO:0000256" key="2">
    <source>
        <dbReference type="ARBA" id="ARBA00012483"/>
    </source>
</evidence>
<evidence type="ECO:0000256" key="1">
    <source>
        <dbReference type="ARBA" id="ARBA00000900"/>
    </source>
</evidence>
<sequence length="388" mass="41595">MAEEVPLLLRSPTGLCTYRVRLSNTVESLQQEISRRHGESVSLALWGRPLALDRSLSSYGIRAMSELQLCAGGLYGGGACWSEPQYIESDGEGSSSSTSRSSSSGSSSSGEDAASPTAEAEARSVGVSSVVNSTELSALAALHPQLRAATGLTQQLLQEELGDDDVEELRVVMRLFAAHGRLRPLPLGVGPPGGAPTSVVFAPAEAAHAHAAQGLATVQSFAFSIDSSPVAAAFDYLLSTISAASLRRPEEQFTVSMRQIPPGIYVDPWANRFSPVASVPFRIHFTGARTFDVDAMSYEELLQLAEELGSVPHPRATPEMLGRLPLYRYNGAEKDTRCVICQEAYEIGEEVRKLPCSHTYHRACIDRWLTTGTAISLQCPICKAPAIT</sequence>
<evidence type="ECO:0000256" key="9">
    <source>
        <dbReference type="SAM" id="MobiDB-lite"/>
    </source>
</evidence>
<evidence type="ECO:0000256" key="4">
    <source>
        <dbReference type="ARBA" id="ARBA00022723"/>
    </source>
</evidence>
<dbReference type="Pfam" id="PF13639">
    <property type="entry name" value="zf-RING_2"/>
    <property type="match status" value="1"/>
</dbReference>
<evidence type="ECO:0000313" key="12">
    <source>
        <dbReference type="Proteomes" id="UP001642484"/>
    </source>
</evidence>
<dbReference type="Proteomes" id="UP001642484">
    <property type="component" value="Unassembled WGS sequence"/>
</dbReference>
<accession>A0ABP0JL92</accession>
<dbReference type="SMART" id="SM00184">
    <property type="entry name" value="RING"/>
    <property type="match status" value="1"/>
</dbReference>
<dbReference type="InterPro" id="IPR011016">
    <property type="entry name" value="Znf_RING-CH"/>
</dbReference>
<dbReference type="PANTHER" id="PTHR22937:SF65">
    <property type="entry name" value="E3 UBIQUITIN-PROTEIN LIGASE ARK2C"/>
    <property type="match status" value="1"/>
</dbReference>
<dbReference type="EC" id="2.3.2.27" evidence="2"/>
<evidence type="ECO:0000256" key="6">
    <source>
        <dbReference type="ARBA" id="ARBA00022786"/>
    </source>
</evidence>
<dbReference type="InterPro" id="IPR029071">
    <property type="entry name" value="Ubiquitin-like_domsf"/>
</dbReference>
<reference evidence="11 12" key="1">
    <citation type="submission" date="2024-02" db="EMBL/GenBank/DDBJ databases">
        <authorList>
            <person name="Chen Y."/>
            <person name="Shah S."/>
            <person name="Dougan E. K."/>
            <person name="Thang M."/>
            <person name="Chan C."/>
        </authorList>
    </citation>
    <scope>NUCLEOTIDE SEQUENCE [LARGE SCALE GENOMIC DNA]</scope>
</reference>
<evidence type="ECO:0000256" key="8">
    <source>
        <dbReference type="PROSITE-ProRule" id="PRU00175"/>
    </source>
</evidence>